<keyword evidence="2" id="KW-1185">Reference proteome</keyword>
<dbReference type="EMBL" id="BMZM01000001">
    <property type="protein sequence ID" value="GHC19049.1"/>
    <property type="molecule type" value="Genomic_DNA"/>
</dbReference>
<dbReference type="Proteomes" id="UP000604243">
    <property type="component" value="Unassembled WGS sequence"/>
</dbReference>
<evidence type="ECO:0000313" key="2">
    <source>
        <dbReference type="Proteomes" id="UP000604243"/>
    </source>
</evidence>
<sequence>MVWLCDGMVHFNRWAQGQNADSIVEMEALCVDTCLLQQLQIPQPYMITPVRRAHVALFNTDKRQKADGCAGALSTHALV</sequence>
<name>A0ABQ3FD88_9GAMM</name>
<proteinExistence type="predicted"/>
<protein>
    <submittedName>
        <fullName evidence="1">Uncharacterized protein</fullName>
    </submittedName>
</protein>
<organism evidence="1 2">
    <name type="scientific">Kushneria pakistanensis</name>
    <dbReference type="NCBI Taxonomy" id="1508770"/>
    <lineage>
        <taxon>Bacteria</taxon>
        <taxon>Pseudomonadati</taxon>
        <taxon>Pseudomonadota</taxon>
        <taxon>Gammaproteobacteria</taxon>
        <taxon>Oceanospirillales</taxon>
        <taxon>Halomonadaceae</taxon>
        <taxon>Kushneria</taxon>
    </lineage>
</organism>
<gene>
    <name evidence="1" type="ORF">GCM10010082_08170</name>
</gene>
<evidence type="ECO:0000313" key="1">
    <source>
        <dbReference type="EMBL" id="GHC19049.1"/>
    </source>
</evidence>
<accession>A0ABQ3FD88</accession>
<reference evidence="2" key="1">
    <citation type="journal article" date="2019" name="Int. J. Syst. Evol. Microbiol.">
        <title>The Global Catalogue of Microorganisms (GCM) 10K type strain sequencing project: providing services to taxonomists for standard genome sequencing and annotation.</title>
        <authorList>
            <consortium name="The Broad Institute Genomics Platform"/>
            <consortium name="The Broad Institute Genome Sequencing Center for Infectious Disease"/>
            <person name="Wu L."/>
            <person name="Ma J."/>
        </authorList>
    </citation>
    <scope>NUCLEOTIDE SEQUENCE [LARGE SCALE GENOMIC DNA]</scope>
    <source>
        <strain evidence="2">KCTC 42082</strain>
    </source>
</reference>
<comment type="caution">
    <text evidence="1">The sequence shown here is derived from an EMBL/GenBank/DDBJ whole genome shotgun (WGS) entry which is preliminary data.</text>
</comment>